<feature type="compositionally biased region" description="Polar residues" evidence="1">
    <location>
        <begin position="189"/>
        <end position="212"/>
    </location>
</feature>
<feature type="non-terminal residue" evidence="2">
    <location>
        <position position="1"/>
    </location>
</feature>
<proteinExistence type="predicted"/>
<evidence type="ECO:0000256" key="1">
    <source>
        <dbReference type="SAM" id="MobiDB-lite"/>
    </source>
</evidence>
<feature type="region of interest" description="Disordered" evidence="1">
    <location>
        <begin position="333"/>
        <end position="352"/>
    </location>
</feature>
<dbReference type="EMBL" id="GECU01009728">
    <property type="protein sequence ID" value="JAS97978.1"/>
    <property type="molecule type" value="Transcribed_RNA"/>
</dbReference>
<reference evidence="2" key="1">
    <citation type="submission" date="2015-11" db="EMBL/GenBank/DDBJ databases">
        <title>De novo transcriptome assembly of four potential Pierce s Disease insect vectors from Arizona vineyards.</title>
        <authorList>
            <person name="Tassone E.E."/>
        </authorList>
    </citation>
    <scope>NUCLEOTIDE SEQUENCE</scope>
</reference>
<name>A0A1B6JFQ1_9HEMI</name>
<protein>
    <submittedName>
        <fullName evidence="2">Uncharacterized protein</fullName>
    </submittedName>
</protein>
<gene>
    <name evidence="2" type="ORF">g.3108</name>
</gene>
<organism evidence="2">
    <name type="scientific">Homalodisca liturata</name>
    <dbReference type="NCBI Taxonomy" id="320908"/>
    <lineage>
        <taxon>Eukaryota</taxon>
        <taxon>Metazoa</taxon>
        <taxon>Ecdysozoa</taxon>
        <taxon>Arthropoda</taxon>
        <taxon>Hexapoda</taxon>
        <taxon>Insecta</taxon>
        <taxon>Pterygota</taxon>
        <taxon>Neoptera</taxon>
        <taxon>Paraneoptera</taxon>
        <taxon>Hemiptera</taxon>
        <taxon>Auchenorrhyncha</taxon>
        <taxon>Membracoidea</taxon>
        <taxon>Cicadellidae</taxon>
        <taxon>Cicadellinae</taxon>
        <taxon>Proconiini</taxon>
        <taxon>Homalodisca</taxon>
    </lineage>
</organism>
<evidence type="ECO:0000313" key="2">
    <source>
        <dbReference type="EMBL" id="JAS97978.1"/>
    </source>
</evidence>
<feature type="non-terminal residue" evidence="2">
    <location>
        <position position="352"/>
    </location>
</feature>
<feature type="region of interest" description="Disordered" evidence="1">
    <location>
        <begin position="259"/>
        <end position="281"/>
    </location>
</feature>
<feature type="region of interest" description="Disordered" evidence="1">
    <location>
        <begin position="188"/>
        <end position="223"/>
    </location>
</feature>
<sequence>GELNRLKSGGRDIVPSKLWERGRYLSGIRKNQIQLESQKRETMDYSAGKGRLTLDCMRKTPSIMDEKYGTIYLDNKIVKQSILDIIDLDDDESVEIYSEEKYAKKGDRIEMPIGEVDDKRASNLVEGKKTPIHPGFEERRQIRESEISKQVKPCVLKAEREDLIPSKLDTDGRGTNNRIKHSIDYSAKNEPSTLDNMRSSESIGNTHQNQLASEKRGMTDSTGYNAGSGALRFNSLKNKSTQFGCEKLSIPVGEHNKDNKIGPDITNSRLMSSKADSEKSRFVLKSRQQPITLDESLNNDLQNGKIENMRPMEMGGENKYLQIGDGVGMPLCEVSDESLKEKRSSPNHPEPG</sequence>
<accession>A0A1B6JFQ1</accession>
<dbReference type="AlphaFoldDB" id="A0A1B6JFQ1"/>